<dbReference type="Proteomes" id="UP000321868">
    <property type="component" value="Unassembled WGS sequence"/>
</dbReference>
<proteinExistence type="predicted"/>
<dbReference type="AlphaFoldDB" id="A0A512ABM5"/>
<name>A0A512ABM5_STRCR</name>
<protein>
    <submittedName>
        <fullName evidence="3">Uncharacterized protein</fullName>
    </submittedName>
</protein>
<dbReference type="RefSeq" id="WP_015604332.1">
    <property type="nucleotide sequence ID" value="NZ_BJYQ01000065.1"/>
</dbReference>
<keyword evidence="2" id="KW-0472">Membrane</keyword>
<sequence>MKKESFLIVAWVCILSLIPFVSIFSDEQRFYDGSNVQITDKEFGKPESVRSKDRHAGWRLGDFVVSDYSDWVTDKTGEDVFLKKRGDKITVSFKLQQDIKKLNGNQNFQIVDIKKGDMTEPVINGGVNGLGTLFVEKEDYNGKKLPVKKYADYLKAVSLNANTKVLTLEEGNYHFVLVYAIDDTSLFGDFLNRHQYYRIDYRFKVRNGNAMAFIKDAETDEELKHDSTTKGFVVDTAQSHYLNIQISKRDKNGDVRKNVPYKNGEIISEEGDYTISISTDYSNEPTQKQIHVSGSSQNSIDKGEIISSTKISEASGSKKEVKQRENKSSIVSSLLILGICSAGFIVLKVISKKRENK</sequence>
<dbReference type="OrthoDB" id="3196529at2"/>
<evidence type="ECO:0000313" key="4">
    <source>
        <dbReference type="Proteomes" id="UP000321868"/>
    </source>
</evidence>
<evidence type="ECO:0000313" key="3">
    <source>
        <dbReference type="EMBL" id="GEN97074.1"/>
    </source>
</evidence>
<feature type="transmembrane region" description="Helical" evidence="2">
    <location>
        <begin position="330"/>
        <end position="350"/>
    </location>
</feature>
<comment type="caution">
    <text evidence="3">The sequence shown here is derived from an EMBL/GenBank/DDBJ whole genome shotgun (WGS) entry which is preliminary data.</text>
</comment>
<organism evidence="3 4">
    <name type="scientific">Streptococcus cristatus</name>
    <dbReference type="NCBI Taxonomy" id="45634"/>
    <lineage>
        <taxon>Bacteria</taxon>
        <taxon>Bacillati</taxon>
        <taxon>Bacillota</taxon>
        <taxon>Bacilli</taxon>
        <taxon>Lactobacillales</taxon>
        <taxon>Streptococcaceae</taxon>
        <taxon>Streptococcus</taxon>
    </lineage>
</organism>
<evidence type="ECO:0000256" key="1">
    <source>
        <dbReference type="SAM" id="MobiDB-lite"/>
    </source>
</evidence>
<keyword evidence="2" id="KW-1133">Transmembrane helix</keyword>
<reference evidence="3 4" key="1">
    <citation type="submission" date="2019-07" db="EMBL/GenBank/DDBJ databases">
        <title>Whole genome shotgun sequence of Streptococcus oligofermentans NBRC 106105.</title>
        <authorList>
            <person name="Hosoyama A."/>
            <person name="Uohara A."/>
            <person name="Ohji S."/>
            <person name="Ichikawa N."/>
        </authorList>
    </citation>
    <scope>NUCLEOTIDE SEQUENCE [LARGE SCALE GENOMIC DNA]</scope>
    <source>
        <strain evidence="3 4">NBRC 106105</strain>
    </source>
</reference>
<gene>
    <name evidence="3" type="ORF">SOL01_09480</name>
</gene>
<accession>A0A512ABM5</accession>
<dbReference type="EMBL" id="BJYQ01000065">
    <property type="protein sequence ID" value="GEN97074.1"/>
    <property type="molecule type" value="Genomic_DNA"/>
</dbReference>
<evidence type="ECO:0000256" key="2">
    <source>
        <dbReference type="SAM" id="Phobius"/>
    </source>
</evidence>
<feature type="region of interest" description="Disordered" evidence="1">
    <location>
        <begin position="285"/>
        <end position="304"/>
    </location>
</feature>
<keyword evidence="2" id="KW-0812">Transmembrane</keyword>